<keyword evidence="3" id="KW-1185">Reference proteome</keyword>
<feature type="compositionally biased region" description="Polar residues" evidence="1">
    <location>
        <begin position="112"/>
        <end position="130"/>
    </location>
</feature>
<dbReference type="PANTHER" id="PTHR37332:SF1">
    <property type="entry name" value="ELMO DOMAIN-CONTAINING PROTEIN"/>
    <property type="match status" value="1"/>
</dbReference>
<evidence type="ECO:0000313" key="2">
    <source>
        <dbReference type="EMBL" id="WWC64217.1"/>
    </source>
</evidence>
<evidence type="ECO:0000256" key="1">
    <source>
        <dbReference type="SAM" id="MobiDB-lite"/>
    </source>
</evidence>
<feature type="compositionally biased region" description="Polar residues" evidence="1">
    <location>
        <begin position="140"/>
        <end position="150"/>
    </location>
</feature>
<dbReference type="AlphaFoldDB" id="A0AAJ8KVB8"/>
<feature type="region of interest" description="Disordered" evidence="1">
    <location>
        <begin position="1"/>
        <end position="156"/>
    </location>
</feature>
<protein>
    <submittedName>
        <fullName evidence="2">Uncharacterized protein</fullName>
    </submittedName>
</protein>
<feature type="compositionally biased region" description="Polar residues" evidence="1">
    <location>
        <begin position="416"/>
        <end position="438"/>
    </location>
</feature>
<feature type="region of interest" description="Disordered" evidence="1">
    <location>
        <begin position="168"/>
        <end position="190"/>
    </location>
</feature>
<organism evidence="2 3">
    <name type="scientific">Kwoniella dejecticola CBS 10117</name>
    <dbReference type="NCBI Taxonomy" id="1296121"/>
    <lineage>
        <taxon>Eukaryota</taxon>
        <taxon>Fungi</taxon>
        <taxon>Dikarya</taxon>
        <taxon>Basidiomycota</taxon>
        <taxon>Agaricomycotina</taxon>
        <taxon>Tremellomycetes</taxon>
        <taxon>Tremellales</taxon>
        <taxon>Cryptococcaceae</taxon>
        <taxon>Kwoniella</taxon>
    </lineage>
</organism>
<sequence>MDFNAFGSTSGKSSMRRKSLLQAFGKSSSSASSSRQSAIPLPSSSSTASASTYRPESHGASSLPGSVQSTPLTAGTSTFNHDEIYSPSFGSGGGSGGGTGIGPGSENHHYSDTMSLNSRAPSSYTYNPHQHNAYGLGISSLPNQHAQQQPHHGGRSISANYALSMSNKDRIHSSKDKDRDKDKDGQERSIRRPEDVFRLVRERIMSWSYMGEWYQGDTHWLNTVRIPRSTLEQCIGPKQLETRARNFYILGISLSALFDIPSSNEFLKALIKLLDEWEGFSDSSGGKGVKNLFRGQRNNRKVTAGGTVMSDFASGMDTTESYLMNVNMPFTPDFYQTHSTLCSIIRDIYKKLLGMFLPSSSTSMPSTLSNSHSNSLLHPSTIIQSAPLEIPFGHMNVNVGPTPKSPAASIATATFSNQQHQAQVTSPISEGHSITGSQGYFGGTAPSSTSNQYPHQHQQQPQQQQSQNQNQNQNQGQYHGVDALQLFIAGDLPSDRTLVGDGQKTTPQIVEMFGKADTKLKKQFSILLREGDTLARKVLDDELAMILNSLNPGSESMNFDLNAALIGSGNGWYNTASASNSNSNPYSKFVGSGTVGTSSGHGHGYGYGGLQGLIEEDRRERDFGTI</sequence>
<dbReference type="RefSeq" id="XP_065825524.1">
    <property type="nucleotide sequence ID" value="XM_065969452.1"/>
</dbReference>
<dbReference type="PANTHER" id="PTHR37332">
    <property type="entry name" value="EXPRESSED PROTEIN"/>
    <property type="match status" value="1"/>
</dbReference>
<dbReference type="EMBL" id="CP144537">
    <property type="protein sequence ID" value="WWC64217.1"/>
    <property type="molecule type" value="Genomic_DNA"/>
</dbReference>
<accession>A0AAJ8KVB8</accession>
<name>A0AAJ8KVB8_9TREE</name>
<feature type="region of interest" description="Disordered" evidence="1">
    <location>
        <begin position="416"/>
        <end position="475"/>
    </location>
</feature>
<gene>
    <name evidence="2" type="ORF">I303_106825</name>
</gene>
<feature type="compositionally biased region" description="Low complexity" evidence="1">
    <location>
        <begin position="450"/>
        <end position="475"/>
    </location>
</feature>
<evidence type="ECO:0000313" key="3">
    <source>
        <dbReference type="Proteomes" id="UP000078595"/>
    </source>
</evidence>
<feature type="compositionally biased region" description="Gly residues" evidence="1">
    <location>
        <begin position="90"/>
        <end position="103"/>
    </location>
</feature>
<feature type="compositionally biased region" description="Polar residues" evidence="1">
    <location>
        <begin position="59"/>
        <end position="79"/>
    </location>
</feature>
<feature type="compositionally biased region" description="Low complexity" evidence="1">
    <location>
        <begin position="27"/>
        <end position="51"/>
    </location>
</feature>
<reference evidence="2" key="2">
    <citation type="submission" date="2024-02" db="EMBL/GenBank/DDBJ databases">
        <title>Comparative genomics of Cryptococcus and Kwoniella reveals pathogenesis evolution and contrasting modes of karyotype evolution via chromosome fusion or intercentromeric recombination.</title>
        <authorList>
            <person name="Coelho M.A."/>
            <person name="David-Palma M."/>
            <person name="Shea T."/>
            <person name="Bowers K."/>
            <person name="McGinley-Smith S."/>
            <person name="Mohammad A.W."/>
            <person name="Gnirke A."/>
            <person name="Yurkov A.M."/>
            <person name="Nowrousian M."/>
            <person name="Sun S."/>
            <person name="Cuomo C.A."/>
            <person name="Heitman J."/>
        </authorList>
    </citation>
    <scope>NUCLEOTIDE SEQUENCE</scope>
    <source>
        <strain evidence="2">CBS 10117</strain>
    </source>
</reference>
<reference evidence="2" key="1">
    <citation type="submission" date="2013-07" db="EMBL/GenBank/DDBJ databases">
        <authorList>
            <consortium name="The Broad Institute Genome Sequencing Platform"/>
            <person name="Cuomo C."/>
            <person name="Litvintseva A."/>
            <person name="Chen Y."/>
            <person name="Heitman J."/>
            <person name="Sun S."/>
            <person name="Springer D."/>
            <person name="Dromer F."/>
            <person name="Young S.K."/>
            <person name="Zeng Q."/>
            <person name="Gargeya S."/>
            <person name="Fitzgerald M."/>
            <person name="Abouelleil A."/>
            <person name="Alvarado L."/>
            <person name="Berlin A.M."/>
            <person name="Chapman S.B."/>
            <person name="Dewar J."/>
            <person name="Goldberg J."/>
            <person name="Griggs A."/>
            <person name="Gujja S."/>
            <person name="Hansen M."/>
            <person name="Howarth C."/>
            <person name="Imamovic A."/>
            <person name="Larimer J."/>
            <person name="McCowan C."/>
            <person name="Murphy C."/>
            <person name="Pearson M."/>
            <person name="Priest M."/>
            <person name="Roberts A."/>
            <person name="Saif S."/>
            <person name="Shea T."/>
            <person name="Sykes S."/>
            <person name="Wortman J."/>
            <person name="Nusbaum C."/>
            <person name="Birren B."/>
        </authorList>
    </citation>
    <scope>NUCLEOTIDE SEQUENCE</scope>
    <source>
        <strain evidence="2">CBS 10117</strain>
    </source>
</reference>
<dbReference type="GeneID" id="28972231"/>
<feature type="compositionally biased region" description="Polar residues" evidence="1">
    <location>
        <begin position="1"/>
        <end position="13"/>
    </location>
</feature>
<dbReference type="Proteomes" id="UP000078595">
    <property type="component" value="Chromosome 8"/>
</dbReference>
<dbReference type="KEGG" id="kdj:28972231"/>
<proteinExistence type="predicted"/>